<evidence type="ECO:0000313" key="1">
    <source>
        <dbReference type="EMBL" id="PNR32790.1"/>
    </source>
</evidence>
<dbReference type="Proteomes" id="UP000006727">
    <property type="component" value="Chromosome 20"/>
</dbReference>
<dbReference type="SUPFAM" id="SSF53335">
    <property type="entry name" value="S-adenosyl-L-methionine-dependent methyltransferases"/>
    <property type="match status" value="1"/>
</dbReference>
<dbReference type="PANTHER" id="PTHR37909:SF1">
    <property type="entry name" value="S-ADENOSYL-L-METHIONINE-DEPENDENT METHYLTRANSFERASES SUPERFAMILY PROTEIN"/>
    <property type="match status" value="1"/>
</dbReference>
<dbReference type="EnsemblPlants" id="Pp3c20_5150V3.2">
    <property type="protein sequence ID" value="PAC:32945460.CDS.1"/>
    <property type="gene ID" value="Pp3c20_5150"/>
</dbReference>
<dbReference type="STRING" id="3218.A0A2K1IU38"/>
<accession>A0A2K1IU38</accession>
<dbReference type="FunCoup" id="A0A2K1IU38">
    <property type="interactions" value="78"/>
</dbReference>
<dbReference type="RefSeq" id="XP_024356874.1">
    <property type="nucleotide sequence ID" value="XM_024501106.2"/>
</dbReference>
<dbReference type="Gene3D" id="3.40.50.150">
    <property type="entry name" value="Vaccinia Virus protein VP39"/>
    <property type="match status" value="1"/>
</dbReference>
<reference evidence="1 3" key="1">
    <citation type="journal article" date="2008" name="Science">
        <title>The Physcomitrella genome reveals evolutionary insights into the conquest of land by plants.</title>
        <authorList>
            <person name="Rensing S."/>
            <person name="Lang D."/>
            <person name="Zimmer A."/>
            <person name="Terry A."/>
            <person name="Salamov A."/>
            <person name="Shapiro H."/>
            <person name="Nishiyama T."/>
            <person name="Perroud P.-F."/>
            <person name="Lindquist E."/>
            <person name="Kamisugi Y."/>
            <person name="Tanahashi T."/>
            <person name="Sakakibara K."/>
            <person name="Fujita T."/>
            <person name="Oishi K."/>
            <person name="Shin-I T."/>
            <person name="Kuroki Y."/>
            <person name="Toyoda A."/>
            <person name="Suzuki Y."/>
            <person name="Hashimoto A."/>
            <person name="Yamaguchi K."/>
            <person name="Sugano A."/>
            <person name="Kohara Y."/>
            <person name="Fujiyama A."/>
            <person name="Anterola A."/>
            <person name="Aoki S."/>
            <person name="Ashton N."/>
            <person name="Barbazuk W.B."/>
            <person name="Barker E."/>
            <person name="Bennetzen J."/>
            <person name="Bezanilla M."/>
            <person name="Blankenship R."/>
            <person name="Cho S.H."/>
            <person name="Dutcher S."/>
            <person name="Estelle M."/>
            <person name="Fawcett J.A."/>
            <person name="Gundlach H."/>
            <person name="Hanada K."/>
            <person name="Heyl A."/>
            <person name="Hicks K.A."/>
            <person name="Hugh J."/>
            <person name="Lohr M."/>
            <person name="Mayer K."/>
            <person name="Melkozernov A."/>
            <person name="Murata T."/>
            <person name="Nelson D."/>
            <person name="Pils B."/>
            <person name="Prigge M."/>
            <person name="Reiss B."/>
            <person name="Renner T."/>
            <person name="Rombauts S."/>
            <person name="Rushton P."/>
            <person name="Sanderfoot A."/>
            <person name="Schween G."/>
            <person name="Shiu S.-H."/>
            <person name="Stueber K."/>
            <person name="Theodoulou F.L."/>
            <person name="Tu H."/>
            <person name="Van de Peer Y."/>
            <person name="Verrier P.J."/>
            <person name="Waters E."/>
            <person name="Wood A."/>
            <person name="Yang L."/>
            <person name="Cove D."/>
            <person name="Cuming A."/>
            <person name="Hasebe M."/>
            <person name="Lucas S."/>
            <person name="Mishler D.B."/>
            <person name="Reski R."/>
            <person name="Grigoriev I."/>
            <person name="Quatrano R.S."/>
            <person name="Boore J.L."/>
        </authorList>
    </citation>
    <scope>NUCLEOTIDE SEQUENCE [LARGE SCALE GENOMIC DNA]</scope>
    <source>
        <strain evidence="2 3">cv. Gransden 2004</strain>
    </source>
</reference>
<dbReference type="EMBL" id="ABEU02000020">
    <property type="protein sequence ID" value="PNR32790.1"/>
    <property type="molecule type" value="Genomic_DNA"/>
</dbReference>
<dbReference type="RefSeq" id="XP_024356871.1">
    <property type="nucleotide sequence ID" value="XM_024501103.2"/>
</dbReference>
<dbReference type="Gramene" id="Pp3c20_5150V3.1">
    <property type="protein sequence ID" value="PAC:32945459.CDS.1"/>
    <property type="gene ID" value="Pp3c20_5150"/>
</dbReference>
<reference evidence="1 3" key="2">
    <citation type="journal article" date="2018" name="Plant J.">
        <title>The Physcomitrella patens chromosome-scale assembly reveals moss genome structure and evolution.</title>
        <authorList>
            <person name="Lang D."/>
            <person name="Ullrich K.K."/>
            <person name="Murat F."/>
            <person name="Fuchs J."/>
            <person name="Jenkins J."/>
            <person name="Haas F.B."/>
            <person name="Piednoel M."/>
            <person name="Gundlach H."/>
            <person name="Van Bel M."/>
            <person name="Meyberg R."/>
            <person name="Vives C."/>
            <person name="Morata J."/>
            <person name="Symeonidi A."/>
            <person name="Hiss M."/>
            <person name="Muchero W."/>
            <person name="Kamisugi Y."/>
            <person name="Saleh O."/>
            <person name="Blanc G."/>
            <person name="Decker E.L."/>
            <person name="van Gessel N."/>
            <person name="Grimwood J."/>
            <person name="Hayes R.D."/>
            <person name="Graham S.W."/>
            <person name="Gunter L.E."/>
            <person name="McDaniel S.F."/>
            <person name="Hoernstein S.N.W."/>
            <person name="Larsson A."/>
            <person name="Li F.W."/>
            <person name="Perroud P.F."/>
            <person name="Phillips J."/>
            <person name="Ranjan P."/>
            <person name="Rokshar D.S."/>
            <person name="Rothfels C.J."/>
            <person name="Schneider L."/>
            <person name="Shu S."/>
            <person name="Stevenson D.W."/>
            <person name="Thummler F."/>
            <person name="Tillich M."/>
            <person name="Villarreal Aguilar J.C."/>
            <person name="Widiez T."/>
            <person name="Wong G.K."/>
            <person name="Wymore A."/>
            <person name="Zhang Y."/>
            <person name="Zimmer A.D."/>
            <person name="Quatrano R.S."/>
            <person name="Mayer K.F.X."/>
            <person name="Goodstein D."/>
            <person name="Casacuberta J.M."/>
            <person name="Vandepoele K."/>
            <person name="Reski R."/>
            <person name="Cuming A.C."/>
            <person name="Tuskan G.A."/>
            <person name="Maumus F."/>
            <person name="Salse J."/>
            <person name="Schmutz J."/>
            <person name="Rensing S.A."/>
        </authorList>
    </citation>
    <scope>NUCLEOTIDE SEQUENCE [LARGE SCALE GENOMIC DNA]</scope>
    <source>
        <strain evidence="2 3">cv. Gransden 2004</strain>
    </source>
</reference>
<dbReference type="SMR" id="A0A2K1IU38"/>
<dbReference type="RefSeq" id="XP_024356872.1">
    <property type="nucleotide sequence ID" value="XM_024501104.2"/>
</dbReference>
<dbReference type="RefSeq" id="XP_024356875.1">
    <property type="nucleotide sequence ID" value="XM_024501107.2"/>
</dbReference>
<keyword evidence="3" id="KW-1185">Reference proteome</keyword>
<evidence type="ECO:0000313" key="2">
    <source>
        <dbReference type="EnsemblPlants" id="PAC:32945459.CDS.1"/>
    </source>
</evidence>
<dbReference type="EnsemblPlants" id="Pp3c20_5150V3.1">
    <property type="protein sequence ID" value="PAC:32945459.CDS.1"/>
    <property type="gene ID" value="Pp3c20_5150"/>
</dbReference>
<evidence type="ECO:0000313" key="3">
    <source>
        <dbReference type="Proteomes" id="UP000006727"/>
    </source>
</evidence>
<name>A0A2K1IU38_PHYPA</name>
<sequence length="339" mass="38116">MTCKLKMMSVRDVGLLFAVTIFAYVLGVLTAPSFLFLSATKTSPYDVSKTQNDSSPVSQPPLLSSLQTSPLHQLQQGRQNNKDCRNQPLPGYRMLPTDLITFNHECKAEAMPADMIRSFLIKELFDGVSPYEHFPPKHVAALLQKERIRGWGSTTTVFRRLMEEVKPKVVIELGSFLGASATHLGAIAKELGLQTDIFCFDDFRGWPGFRSGPFADIKQQNGNAMLMNQFIQNVIYTNLTESILPVPFATVASLSSFCKWGLYADLIEVDASHDFHSAWSDINIAYRLLRPGGVMFGHDYFTAADKRGVRRAVNLFASMNNLRVEPDGQHWIYRRLKEV</sequence>
<dbReference type="Pfam" id="PF13578">
    <property type="entry name" value="Methyltransf_24"/>
    <property type="match status" value="1"/>
</dbReference>
<dbReference type="AlphaFoldDB" id="A0A2K1IU38"/>
<protein>
    <submittedName>
        <fullName evidence="1 2">Uncharacterized protein</fullName>
    </submittedName>
</protein>
<dbReference type="GeneID" id="112272924"/>
<reference evidence="2" key="3">
    <citation type="submission" date="2020-12" db="UniProtKB">
        <authorList>
            <consortium name="EnsemblPlants"/>
        </authorList>
    </citation>
    <scope>IDENTIFICATION</scope>
</reference>
<dbReference type="Gramene" id="Pp3c20_5150V3.2">
    <property type="protein sequence ID" value="PAC:32945460.CDS.1"/>
    <property type="gene ID" value="Pp3c20_5150"/>
</dbReference>
<dbReference type="PaxDb" id="3218-PP1S9_61V6.1"/>
<proteinExistence type="predicted"/>
<dbReference type="RefSeq" id="XP_024356873.1">
    <property type="nucleotide sequence ID" value="XM_024501105.2"/>
</dbReference>
<gene>
    <name evidence="2" type="primary">LOC112272924</name>
    <name evidence="1" type="ORF">PHYPA_024732</name>
</gene>
<dbReference type="InterPro" id="IPR029063">
    <property type="entry name" value="SAM-dependent_MTases_sf"/>
</dbReference>
<dbReference type="RefSeq" id="XP_024356877.1">
    <property type="nucleotide sequence ID" value="XM_024501109.2"/>
</dbReference>
<dbReference type="PANTHER" id="PTHR37909">
    <property type="entry name" value="S-ADENOSYL-L-METHIONINE-DEPENDENT METHYLTRANSFERASES SUPERFAMILY PROTEIN"/>
    <property type="match status" value="1"/>
</dbReference>
<dbReference type="OrthoDB" id="186626at2759"/>
<organism evidence="1">
    <name type="scientific">Physcomitrium patens</name>
    <name type="common">Spreading-leaved earth moss</name>
    <name type="synonym">Physcomitrella patens</name>
    <dbReference type="NCBI Taxonomy" id="3218"/>
    <lineage>
        <taxon>Eukaryota</taxon>
        <taxon>Viridiplantae</taxon>
        <taxon>Streptophyta</taxon>
        <taxon>Embryophyta</taxon>
        <taxon>Bryophyta</taxon>
        <taxon>Bryophytina</taxon>
        <taxon>Bryopsida</taxon>
        <taxon>Funariidae</taxon>
        <taxon>Funariales</taxon>
        <taxon>Funariaceae</taxon>
        <taxon>Physcomitrium</taxon>
    </lineage>
</organism>
<dbReference type="KEGG" id="ppp:112272924"/>
<dbReference type="RefSeq" id="XP_024356870.1">
    <property type="nucleotide sequence ID" value="XM_024501102.2"/>
</dbReference>
<dbReference type="OMA" id="TAYYNHQ"/>